<dbReference type="EMBL" id="JABWDY010004559">
    <property type="protein sequence ID" value="KAF5205078.1"/>
    <property type="molecule type" value="Genomic_DNA"/>
</dbReference>
<proteinExistence type="predicted"/>
<evidence type="ECO:0000313" key="2">
    <source>
        <dbReference type="EMBL" id="KAF5205078.1"/>
    </source>
</evidence>
<dbReference type="CDD" id="cd06222">
    <property type="entry name" value="RNase_H_like"/>
    <property type="match status" value="1"/>
</dbReference>
<comment type="caution">
    <text evidence="2">The sequence shown here is derived from an EMBL/GenBank/DDBJ whole genome shotgun (WGS) entry which is preliminary data.</text>
</comment>
<dbReference type="Pfam" id="PF13456">
    <property type="entry name" value="RVT_3"/>
    <property type="match status" value="1"/>
</dbReference>
<dbReference type="Gene3D" id="3.30.420.10">
    <property type="entry name" value="Ribonuclease H-like superfamily/Ribonuclease H"/>
    <property type="match status" value="1"/>
</dbReference>
<dbReference type="Proteomes" id="UP000554482">
    <property type="component" value="Unassembled WGS sequence"/>
</dbReference>
<dbReference type="AlphaFoldDB" id="A0A7J6X854"/>
<name>A0A7J6X854_THATH</name>
<dbReference type="SUPFAM" id="SSF53098">
    <property type="entry name" value="Ribonuclease H-like"/>
    <property type="match status" value="1"/>
</dbReference>
<organism evidence="2 3">
    <name type="scientific">Thalictrum thalictroides</name>
    <name type="common">Rue-anemone</name>
    <name type="synonym">Anemone thalictroides</name>
    <dbReference type="NCBI Taxonomy" id="46969"/>
    <lineage>
        <taxon>Eukaryota</taxon>
        <taxon>Viridiplantae</taxon>
        <taxon>Streptophyta</taxon>
        <taxon>Embryophyta</taxon>
        <taxon>Tracheophyta</taxon>
        <taxon>Spermatophyta</taxon>
        <taxon>Magnoliopsida</taxon>
        <taxon>Ranunculales</taxon>
        <taxon>Ranunculaceae</taxon>
        <taxon>Thalictroideae</taxon>
        <taxon>Thalictrum</taxon>
    </lineage>
</organism>
<dbReference type="PANTHER" id="PTHR47723">
    <property type="entry name" value="OS05G0353850 PROTEIN"/>
    <property type="match status" value="1"/>
</dbReference>
<gene>
    <name evidence="2" type="ORF">FRX31_005334</name>
</gene>
<dbReference type="GO" id="GO:0003676">
    <property type="term" value="F:nucleic acid binding"/>
    <property type="evidence" value="ECO:0007669"/>
    <property type="project" value="InterPro"/>
</dbReference>
<dbReference type="InterPro" id="IPR053151">
    <property type="entry name" value="RNase_H-like"/>
</dbReference>
<sequence>MISRLNLINLLRLGREVNFTPFASILLRNRHGKAFPVTWKKPDTEPIGTTSSTIAELMALHRGLELVLENGWDNVWIEGDPKTLLEIILNSKRVRSEEVHRLVRNINLIIPELNNCHLSHIYREGNRVADMLARMGHDSKYPRVWQNDPPEQLLPILHEDAEGAGILRKR</sequence>
<feature type="domain" description="RNase H type-1" evidence="1">
    <location>
        <begin position="47"/>
        <end position="135"/>
    </location>
</feature>
<dbReference type="InterPro" id="IPR002156">
    <property type="entry name" value="RNaseH_domain"/>
</dbReference>
<dbReference type="InterPro" id="IPR036397">
    <property type="entry name" value="RNaseH_sf"/>
</dbReference>
<dbReference type="OrthoDB" id="1841727at2759"/>
<evidence type="ECO:0000313" key="3">
    <source>
        <dbReference type="Proteomes" id="UP000554482"/>
    </source>
</evidence>
<accession>A0A7J6X854</accession>
<dbReference type="InterPro" id="IPR044730">
    <property type="entry name" value="RNase_H-like_dom_plant"/>
</dbReference>
<protein>
    <recommendedName>
        <fullName evidence="1">RNase H type-1 domain-containing protein</fullName>
    </recommendedName>
</protein>
<dbReference type="InterPro" id="IPR012337">
    <property type="entry name" value="RNaseH-like_sf"/>
</dbReference>
<dbReference type="PANTHER" id="PTHR47723:SF23">
    <property type="entry name" value="REVERSE TRANSCRIPTASE-LIKE PROTEIN"/>
    <property type="match status" value="1"/>
</dbReference>
<reference evidence="2 3" key="1">
    <citation type="submission" date="2020-06" db="EMBL/GenBank/DDBJ databases">
        <title>Transcriptomic and genomic resources for Thalictrum thalictroides and T. hernandezii: Facilitating candidate gene discovery in an emerging model plant lineage.</title>
        <authorList>
            <person name="Arias T."/>
            <person name="Riano-Pachon D.M."/>
            <person name="Di Stilio V.S."/>
        </authorList>
    </citation>
    <scope>NUCLEOTIDE SEQUENCE [LARGE SCALE GENOMIC DNA]</scope>
    <source>
        <strain evidence="3">cv. WT478/WT964</strain>
        <tissue evidence="2">Leaves</tissue>
    </source>
</reference>
<keyword evidence="3" id="KW-1185">Reference proteome</keyword>
<dbReference type="GO" id="GO:0004523">
    <property type="term" value="F:RNA-DNA hybrid ribonuclease activity"/>
    <property type="evidence" value="ECO:0007669"/>
    <property type="project" value="InterPro"/>
</dbReference>
<evidence type="ECO:0000259" key="1">
    <source>
        <dbReference type="Pfam" id="PF13456"/>
    </source>
</evidence>